<keyword evidence="2" id="KW-1185">Reference proteome</keyword>
<protein>
    <submittedName>
        <fullName evidence="1">Uncharacterized protein</fullName>
    </submittedName>
</protein>
<name>A0ABN8IGZ6_9NEOP</name>
<gene>
    <name evidence="1" type="ORF">IPOD504_LOCUS8898</name>
</gene>
<evidence type="ECO:0000313" key="1">
    <source>
        <dbReference type="EMBL" id="CAH2055022.1"/>
    </source>
</evidence>
<accession>A0ABN8IGZ6</accession>
<proteinExistence type="predicted"/>
<dbReference type="EMBL" id="OW152833">
    <property type="protein sequence ID" value="CAH2055022.1"/>
    <property type="molecule type" value="Genomic_DNA"/>
</dbReference>
<feature type="non-terminal residue" evidence="1">
    <location>
        <position position="73"/>
    </location>
</feature>
<reference evidence="1" key="1">
    <citation type="submission" date="2022-03" db="EMBL/GenBank/DDBJ databases">
        <authorList>
            <person name="Martin H S."/>
        </authorList>
    </citation>
    <scope>NUCLEOTIDE SEQUENCE</scope>
</reference>
<dbReference type="Proteomes" id="UP000837857">
    <property type="component" value="Chromosome 21"/>
</dbReference>
<sequence length="73" mass="8072">MFLQKRSCAEIRTVPQLTQRAHCTAPLTRQPRFASRQLSHVDAHTVARAHTNEPAAIGNVGEAAIRSEVHDLC</sequence>
<organism evidence="1 2">
    <name type="scientific">Iphiclides podalirius</name>
    <name type="common">scarce swallowtail</name>
    <dbReference type="NCBI Taxonomy" id="110791"/>
    <lineage>
        <taxon>Eukaryota</taxon>
        <taxon>Metazoa</taxon>
        <taxon>Ecdysozoa</taxon>
        <taxon>Arthropoda</taxon>
        <taxon>Hexapoda</taxon>
        <taxon>Insecta</taxon>
        <taxon>Pterygota</taxon>
        <taxon>Neoptera</taxon>
        <taxon>Endopterygota</taxon>
        <taxon>Lepidoptera</taxon>
        <taxon>Glossata</taxon>
        <taxon>Ditrysia</taxon>
        <taxon>Papilionoidea</taxon>
        <taxon>Papilionidae</taxon>
        <taxon>Papilioninae</taxon>
        <taxon>Iphiclides</taxon>
    </lineage>
</organism>
<evidence type="ECO:0000313" key="2">
    <source>
        <dbReference type="Proteomes" id="UP000837857"/>
    </source>
</evidence>